<organism evidence="2 3">
    <name type="scientific">Penicillium cf. griseofulvum</name>
    <dbReference type="NCBI Taxonomy" id="2972120"/>
    <lineage>
        <taxon>Eukaryota</taxon>
        <taxon>Fungi</taxon>
        <taxon>Dikarya</taxon>
        <taxon>Ascomycota</taxon>
        <taxon>Pezizomycotina</taxon>
        <taxon>Eurotiomycetes</taxon>
        <taxon>Eurotiomycetidae</taxon>
        <taxon>Eurotiales</taxon>
        <taxon>Aspergillaceae</taxon>
        <taxon>Penicillium</taxon>
    </lineage>
</organism>
<reference evidence="2" key="1">
    <citation type="submission" date="2022-11" db="EMBL/GenBank/DDBJ databases">
        <authorList>
            <person name="Petersen C."/>
        </authorList>
    </citation>
    <scope>NUCLEOTIDE SEQUENCE</scope>
    <source>
        <strain evidence="2">IBT 16849</strain>
    </source>
</reference>
<feature type="coiled-coil region" evidence="1">
    <location>
        <begin position="39"/>
        <end position="104"/>
    </location>
</feature>
<proteinExistence type="predicted"/>
<dbReference type="AlphaFoldDB" id="A0A9W9N0H1"/>
<evidence type="ECO:0000313" key="2">
    <source>
        <dbReference type="EMBL" id="KAJ5210988.1"/>
    </source>
</evidence>
<accession>A0A9W9N0H1</accession>
<gene>
    <name evidence="2" type="ORF">N7472_001127</name>
</gene>
<keyword evidence="3" id="KW-1185">Reference proteome</keyword>
<sequence>MSIFSGLKRSPSDDWEDTIVSVAFAGGKDYKTIKEEDAIREARCRKKLEEIEMAKMEREKLRPFWEIYKGLRPPFTFEKAKIRIEKLEEALEDRCERINTVEIDNLYLNGFSDP</sequence>
<reference evidence="2" key="2">
    <citation type="journal article" date="2023" name="IMA Fungus">
        <title>Comparative genomic study of the Penicillium genus elucidates a diverse pangenome and 15 lateral gene transfer events.</title>
        <authorList>
            <person name="Petersen C."/>
            <person name="Sorensen T."/>
            <person name="Nielsen M.R."/>
            <person name="Sondergaard T.E."/>
            <person name="Sorensen J.L."/>
            <person name="Fitzpatrick D.A."/>
            <person name="Frisvad J.C."/>
            <person name="Nielsen K.L."/>
        </authorList>
    </citation>
    <scope>NUCLEOTIDE SEQUENCE</scope>
    <source>
        <strain evidence="2">IBT 16849</strain>
    </source>
</reference>
<dbReference type="EMBL" id="JAPQKP010000001">
    <property type="protein sequence ID" value="KAJ5210988.1"/>
    <property type="molecule type" value="Genomic_DNA"/>
</dbReference>
<evidence type="ECO:0000313" key="3">
    <source>
        <dbReference type="Proteomes" id="UP001150879"/>
    </source>
</evidence>
<evidence type="ECO:0000256" key="1">
    <source>
        <dbReference type="SAM" id="Coils"/>
    </source>
</evidence>
<comment type="caution">
    <text evidence="2">The sequence shown here is derived from an EMBL/GenBank/DDBJ whole genome shotgun (WGS) entry which is preliminary data.</text>
</comment>
<protein>
    <submittedName>
        <fullName evidence="2">Carboxylesterase type B</fullName>
    </submittedName>
</protein>
<name>A0A9W9N0H1_9EURO</name>
<keyword evidence="1" id="KW-0175">Coiled coil</keyword>
<dbReference type="Proteomes" id="UP001150879">
    <property type="component" value="Unassembled WGS sequence"/>
</dbReference>